<evidence type="ECO:0000256" key="5">
    <source>
        <dbReference type="ARBA" id="ARBA00022801"/>
    </source>
</evidence>
<dbReference type="PANTHER" id="PTHR10359">
    <property type="entry name" value="A/G-SPECIFIC ADENINE GLYCOSYLASE/ENDONUCLEASE III"/>
    <property type="match status" value="1"/>
</dbReference>
<feature type="binding site" evidence="12">
    <location>
        <position position="195"/>
    </location>
    <ligand>
        <name>[4Fe-4S] cluster</name>
        <dbReference type="ChEBI" id="CHEBI:49883"/>
    </ligand>
</feature>
<dbReference type="InterPro" id="IPR004036">
    <property type="entry name" value="Endonuclease-III-like_CS2"/>
</dbReference>
<dbReference type="Pfam" id="PF10576">
    <property type="entry name" value="EndIII_4Fe-2S"/>
    <property type="match status" value="1"/>
</dbReference>
<keyword evidence="5 12" id="KW-0378">Hydrolase</keyword>
<dbReference type="SMART" id="SM00525">
    <property type="entry name" value="FES"/>
    <property type="match status" value="1"/>
</dbReference>
<comment type="function">
    <text evidence="12">DNA repair enzyme that has both DNA N-glycosylase activity and AP-lyase activity. The DNA N-glycosylase activity releases various damaged pyrimidines from DNA by cleaving the N-glycosidic bond, leaving an AP (apurinic/apyrimidinic) site. The AP-lyase activity cleaves the phosphodiester bond 3' to the AP site by a beta-elimination, leaving a 3'-terminal unsaturated sugar and a product with a terminal 5'-phosphate.</text>
</comment>
<dbReference type="NCBIfam" id="TIGR01083">
    <property type="entry name" value="nth"/>
    <property type="match status" value="1"/>
</dbReference>
<sequence length="212" mass="23770">MKEKADVGKICRILRMTYPDVKTQLDHRDAFEMLIATILSAQCTDRQVNSVTPALFRAFPEPERLAEAALPEIEALVYATGFYRNKAGNIKNCAKALVGEFGGQVPDTLEALVRLPGVGRKTANVVLGEIFGKPTIVVDTHVRRISNRLGLTQNSDPTKIEFDLMAVIPEDEWNDFGLRLIYFGREICVARKPKCPECPLRDLCDYPEKTMK</sequence>
<dbReference type="GO" id="GO:0006285">
    <property type="term" value="P:base-excision repair, AP site formation"/>
    <property type="evidence" value="ECO:0007669"/>
    <property type="project" value="TreeGrafter"/>
</dbReference>
<feature type="binding site" evidence="12">
    <location>
        <position position="188"/>
    </location>
    <ligand>
        <name>[4Fe-4S] cluster</name>
        <dbReference type="ChEBI" id="CHEBI:49883"/>
    </ligand>
</feature>
<evidence type="ECO:0000256" key="11">
    <source>
        <dbReference type="ARBA" id="ARBA00023295"/>
    </source>
</evidence>
<protein>
    <recommendedName>
        <fullName evidence="12">Endonuclease III</fullName>
        <ecNumber evidence="12">4.2.99.18</ecNumber>
    </recommendedName>
    <alternativeName>
        <fullName evidence="12">DNA-(apurinic or apyrimidinic site) lyase</fullName>
    </alternativeName>
</protein>
<keyword evidence="11 12" id="KW-0326">Glycosidase</keyword>
<evidence type="ECO:0000256" key="1">
    <source>
        <dbReference type="ARBA" id="ARBA00008343"/>
    </source>
</evidence>
<dbReference type="InterPro" id="IPR003265">
    <property type="entry name" value="HhH-GPD_domain"/>
</dbReference>
<dbReference type="OrthoDB" id="9800977at2"/>
<dbReference type="AlphaFoldDB" id="A0A401FYF9"/>
<dbReference type="PIRSF" id="PIRSF001435">
    <property type="entry name" value="Nth"/>
    <property type="match status" value="1"/>
</dbReference>
<dbReference type="InterPro" id="IPR000445">
    <property type="entry name" value="HhH_motif"/>
</dbReference>
<dbReference type="Pfam" id="PF00633">
    <property type="entry name" value="HHH"/>
    <property type="match status" value="1"/>
</dbReference>
<dbReference type="Pfam" id="PF00730">
    <property type="entry name" value="HhH-GPD"/>
    <property type="match status" value="1"/>
</dbReference>
<feature type="binding site" evidence="12">
    <location>
        <position position="204"/>
    </location>
    <ligand>
        <name>[4Fe-4S] cluster</name>
        <dbReference type="ChEBI" id="CHEBI:49883"/>
    </ligand>
</feature>
<dbReference type="FunFam" id="1.10.340.30:FF:000001">
    <property type="entry name" value="Endonuclease III"/>
    <property type="match status" value="1"/>
</dbReference>
<dbReference type="HAMAP" id="MF_00942">
    <property type="entry name" value="Nth"/>
    <property type="match status" value="1"/>
</dbReference>
<dbReference type="PROSITE" id="PS00764">
    <property type="entry name" value="ENDONUCLEASE_III_1"/>
    <property type="match status" value="1"/>
</dbReference>
<feature type="binding site" evidence="12">
    <location>
        <position position="198"/>
    </location>
    <ligand>
        <name>[4Fe-4S] cluster</name>
        <dbReference type="ChEBI" id="CHEBI:49883"/>
    </ligand>
</feature>
<evidence type="ECO:0000313" key="14">
    <source>
        <dbReference type="EMBL" id="GBC62042.1"/>
    </source>
</evidence>
<evidence type="ECO:0000256" key="12">
    <source>
        <dbReference type="HAMAP-Rule" id="MF_00942"/>
    </source>
</evidence>
<evidence type="ECO:0000313" key="15">
    <source>
        <dbReference type="Proteomes" id="UP000288096"/>
    </source>
</evidence>
<organism evidence="14 15">
    <name type="scientific">Desulfonema ishimotonii</name>
    <dbReference type="NCBI Taxonomy" id="45657"/>
    <lineage>
        <taxon>Bacteria</taxon>
        <taxon>Pseudomonadati</taxon>
        <taxon>Thermodesulfobacteriota</taxon>
        <taxon>Desulfobacteria</taxon>
        <taxon>Desulfobacterales</taxon>
        <taxon>Desulfococcaceae</taxon>
        <taxon>Desulfonema</taxon>
    </lineage>
</organism>
<dbReference type="GO" id="GO:0051539">
    <property type="term" value="F:4 iron, 4 sulfur cluster binding"/>
    <property type="evidence" value="ECO:0007669"/>
    <property type="project" value="UniProtKB-UniRule"/>
</dbReference>
<dbReference type="GO" id="GO:0140078">
    <property type="term" value="F:class I DNA-(apurinic or apyrimidinic site) endonuclease activity"/>
    <property type="evidence" value="ECO:0007669"/>
    <property type="project" value="UniProtKB-EC"/>
</dbReference>
<comment type="catalytic activity">
    <reaction evidence="12">
        <text>2'-deoxyribonucleotide-(2'-deoxyribose 5'-phosphate)-2'-deoxyribonucleotide-DNA = a 3'-end 2'-deoxyribonucleotide-(2,3-dehydro-2,3-deoxyribose 5'-phosphate)-DNA + a 5'-end 5'-phospho-2'-deoxyribonucleoside-DNA + H(+)</text>
        <dbReference type="Rhea" id="RHEA:66592"/>
        <dbReference type="Rhea" id="RHEA-COMP:13180"/>
        <dbReference type="Rhea" id="RHEA-COMP:16897"/>
        <dbReference type="Rhea" id="RHEA-COMP:17067"/>
        <dbReference type="ChEBI" id="CHEBI:15378"/>
        <dbReference type="ChEBI" id="CHEBI:136412"/>
        <dbReference type="ChEBI" id="CHEBI:157695"/>
        <dbReference type="ChEBI" id="CHEBI:167181"/>
        <dbReference type="EC" id="4.2.99.18"/>
    </reaction>
</comment>
<dbReference type="InterPro" id="IPR005759">
    <property type="entry name" value="Nth"/>
</dbReference>
<keyword evidence="3 12" id="KW-0479">Metal-binding</keyword>
<dbReference type="RefSeq" id="WP_124329255.1">
    <property type="nucleotide sequence ID" value="NZ_BEXT01000001.1"/>
</dbReference>
<evidence type="ECO:0000256" key="10">
    <source>
        <dbReference type="ARBA" id="ARBA00023239"/>
    </source>
</evidence>
<keyword evidence="10 12" id="KW-0456">Lyase</keyword>
<keyword evidence="2 12" id="KW-0004">4Fe-4S</keyword>
<dbReference type="GO" id="GO:0019104">
    <property type="term" value="F:DNA N-glycosylase activity"/>
    <property type="evidence" value="ECO:0007669"/>
    <property type="project" value="UniProtKB-UniRule"/>
</dbReference>
<dbReference type="InterPro" id="IPR004035">
    <property type="entry name" value="Endouclease-III_FeS-bd_BS"/>
</dbReference>
<keyword evidence="14" id="KW-0255">Endonuclease</keyword>
<comment type="similarity">
    <text evidence="1 12">Belongs to the Nth/MutY family.</text>
</comment>
<keyword evidence="6 12" id="KW-0408">Iron</keyword>
<keyword evidence="7 12" id="KW-0411">Iron-sulfur</keyword>
<keyword evidence="14" id="KW-0540">Nuclease</keyword>
<dbReference type="PROSITE" id="PS01155">
    <property type="entry name" value="ENDONUCLEASE_III_2"/>
    <property type="match status" value="1"/>
</dbReference>
<reference evidence="15" key="1">
    <citation type="submission" date="2017-11" db="EMBL/GenBank/DDBJ databases">
        <authorList>
            <person name="Watanabe M."/>
            <person name="Kojima H."/>
        </authorList>
    </citation>
    <scope>NUCLEOTIDE SEQUENCE [LARGE SCALE GENOMIC DNA]</scope>
    <source>
        <strain evidence="15">Tokyo 01</strain>
    </source>
</reference>
<dbReference type="PANTHER" id="PTHR10359:SF18">
    <property type="entry name" value="ENDONUCLEASE III"/>
    <property type="match status" value="1"/>
</dbReference>
<dbReference type="InterPro" id="IPR003651">
    <property type="entry name" value="Endonuclease3_FeS-loop_motif"/>
</dbReference>
<dbReference type="InterPro" id="IPR011257">
    <property type="entry name" value="DNA_glycosylase"/>
</dbReference>
<dbReference type="EC" id="4.2.99.18" evidence="12"/>
<evidence type="ECO:0000259" key="13">
    <source>
        <dbReference type="SMART" id="SM00478"/>
    </source>
</evidence>
<dbReference type="SMART" id="SM00478">
    <property type="entry name" value="ENDO3c"/>
    <property type="match status" value="1"/>
</dbReference>
<dbReference type="Proteomes" id="UP000288096">
    <property type="component" value="Unassembled WGS sequence"/>
</dbReference>
<evidence type="ECO:0000256" key="9">
    <source>
        <dbReference type="ARBA" id="ARBA00023204"/>
    </source>
</evidence>
<comment type="cofactor">
    <cofactor evidence="12">
        <name>[4Fe-4S] cluster</name>
        <dbReference type="ChEBI" id="CHEBI:49883"/>
    </cofactor>
    <text evidence="12">Binds 1 [4Fe-4S] cluster.</text>
</comment>
<dbReference type="InterPro" id="IPR023170">
    <property type="entry name" value="HhH_base_excis_C"/>
</dbReference>
<evidence type="ECO:0000256" key="6">
    <source>
        <dbReference type="ARBA" id="ARBA00023004"/>
    </source>
</evidence>
<keyword evidence="15" id="KW-1185">Reference proteome</keyword>
<dbReference type="SUPFAM" id="SSF48150">
    <property type="entry name" value="DNA-glycosylase"/>
    <property type="match status" value="1"/>
</dbReference>
<dbReference type="FunFam" id="1.10.1670.10:FF:000001">
    <property type="entry name" value="Endonuclease III"/>
    <property type="match status" value="1"/>
</dbReference>
<feature type="domain" description="HhH-GPD" evidence="13">
    <location>
        <begin position="39"/>
        <end position="186"/>
    </location>
</feature>
<evidence type="ECO:0000256" key="2">
    <source>
        <dbReference type="ARBA" id="ARBA00022485"/>
    </source>
</evidence>
<proteinExistence type="inferred from homology"/>
<dbReference type="CDD" id="cd00056">
    <property type="entry name" value="ENDO3c"/>
    <property type="match status" value="1"/>
</dbReference>
<keyword evidence="4 12" id="KW-0227">DNA damage</keyword>
<dbReference type="GO" id="GO:0003677">
    <property type="term" value="F:DNA binding"/>
    <property type="evidence" value="ECO:0007669"/>
    <property type="project" value="UniProtKB-UniRule"/>
</dbReference>
<name>A0A401FYF9_9BACT</name>
<gene>
    <name evidence="12" type="primary">nth</name>
    <name evidence="14" type="ORF">DENIS_3005</name>
</gene>
<evidence type="ECO:0000256" key="8">
    <source>
        <dbReference type="ARBA" id="ARBA00023125"/>
    </source>
</evidence>
<evidence type="ECO:0000256" key="7">
    <source>
        <dbReference type="ARBA" id="ARBA00023014"/>
    </source>
</evidence>
<evidence type="ECO:0000256" key="4">
    <source>
        <dbReference type="ARBA" id="ARBA00022763"/>
    </source>
</evidence>
<dbReference type="Gene3D" id="1.10.1670.10">
    <property type="entry name" value="Helix-hairpin-Helix base-excision DNA repair enzymes (C-terminal)"/>
    <property type="match status" value="1"/>
</dbReference>
<keyword evidence="9 12" id="KW-0234">DNA repair</keyword>
<dbReference type="GO" id="GO:0046872">
    <property type="term" value="F:metal ion binding"/>
    <property type="evidence" value="ECO:0007669"/>
    <property type="project" value="UniProtKB-KW"/>
</dbReference>
<evidence type="ECO:0000256" key="3">
    <source>
        <dbReference type="ARBA" id="ARBA00022723"/>
    </source>
</evidence>
<dbReference type="EMBL" id="BEXT01000001">
    <property type="protein sequence ID" value="GBC62042.1"/>
    <property type="molecule type" value="Genomic_DNA"/>
</dbReference>
<comment type="caution">
    <text evidence="14">The sequence shown here is derived from an EMBL/GenBank/DDBJ whole genome shotgun (WGS) entry which is preliminary data.</text>
</comment>
<keyword evidence="8 12" id="KW-0238">DNA-binding</keyword>
<accession>A0A401FYF9</accession>
<dbReference type="Gene3D" id="1.10.340.30">
    <property type="entry name" value="Hypothetical protein, domain 2"/>
    <property type="match status" value="1"/>
</dbReference>
<reference evidence="15" key="2">
    <citation type="submission" date="2019-01" db="EMBL/GenBank/DDBJ databases">
        <title>Genome sequence of Desulfonema ishimotonii strain Tokyo 01.</title>
        <authorList>
            <person name="Fukui M."/>
        </authorList>
    </citation>
    <scope>NUCLEOTIDE SEQUENCE [LARGE SCALE GENOMIC DNA]</scope>
    <source>
        <strain evidence="15">Tokyo 01</strain>
    </source>
</reference>